<organism evidence="2 3">
    <name type="scientific">Streptomyces filamentosus</name>
    <name type="common">Streptomyces roseosporus</name>
    <dbReference type="NCBI Taxonomy" id="67294"/>
    <lineage>
        <taxon>Bacteria</taxon>
        <taxon>Bacillati</taxon>
        <taxon>Actinomycetota</taxon>
        <taxon>Actinomycetes</taxon>
        <taxon>Kitasatosporales</taxon>
        <taxon>Streptomycetaceae</taxon>
        <taxon>Streptomyces</taxon>
    </lineage>
</organism>
<evidence type="ECO:0000256" key="1">
    <source>
        <dbReference type="SAM" id="MobiDB-lite"/>
    </source>
</evidence>
<dbReference type="EMBL" id="BNBE01000001">
    <property type="protein sequence ID" value="GHF79979.1"/>
    <property type="molecule type" value="Genomic_DNA"/>
</dbReference>
<evidence type="ECO:0000313" key="3">
    <source>
        <dbReference type="Proteomes" id="UP000632849"/>
    </source>
</evidence>
<reference evidence="2" key="2">
    <citation type="submission" date="2020-09" db="EMBL/GenBank/DDBJ databases">
        <authorList>
            <person name="Sun Q."/>
            <person name="Ohkuma M."/>
        </authorList>
    </citation>
    <scope>NUCLEOTIDE SEQUENCE</scope>
    <source>
        <strain evidence="2">JCM 4122</strain>
    </source>
</reference>
<dbReference type="Proteomes" id="UP000632849">
    <property type="component" value="Unassembled WGS sequence"/>
</dbReference>
<feature type="region of interest" description="Disordered" evidence="1">
    <location>
        <begin position="335"/>
        <end position="356"/>
    </location>
</feature>
<accession>A0A919BBV4</accession>
<name>A0A919BBV4_STRFL</name>
<gene>
    <name evidence="2" type="ORF">GCM10017667_04390</name>
</gene>
<dbReference type="NCBIfam" id="NF046121">
    <property type="entry name" value="lipo_SCO7460"/>
    <property type="match status" value="1"/>
</dbReference>
<keyword evidence="3" id="KW-1185">Reference proteome</keyword>
<proteinExistence type="predicted"/>
<sequence>MARSRRGAGRRRAGALALVLAAAGVTGCGTFSTGDDRGRAVEIAERVAPGELEVIGARTLFPQAGGSEVSFRVVGDADAVVRLRVDAEKSDCEGRDCAERLTAAVADARREADGFRLMRREFGACGYEVHGLSADGTGPWIAAPVDAESVRPLVASVGACLERWTRARGGAAPPYLSVKVAPPERADGLPGDPGLPSLVRLTSGERLGRLGSGTYHRVGFRAGPGGRLDRDSGEIDLVQPFEERQRFAAAVREAAAEWLRTRAEPPLPDAVTSEFTGVWKLVPGRVDRFGGWVLYCERPEGERPVCPGRHALAVTVGPDGALTAEPRAFRDVREGNGLLGLPDEGDGAPSYAWPGP</sequence>
<evidence type="ECO:0000313" key="2">
    <source>
        <dbReference type="EMBL" id="GHF79979.1"/>
    </source>
</evidence>
<dbReference type="RefSeq" id="WP_190040666.1">
    <property type="nucleotide sequence ID" value="NZ_BNBE01000001.1"/>
</dbReference>
<reference evidence="2" key="1">
    <citation type="journal article" date="2014" name="Int. J. Syst. Evol. Microbiol.">
        <title>Complete genome sequence of Corynebacterium casei LMG S-19264T (=DSM 44701T), isolated from a smear-ripened cheese.</title>
        <authorList>
            <consortium name="US DOE Joint Genome Institute (JGI-PGF)"/>
            <person name="Walter F."/>
            <person name="Albersmeier A."/>
            <person name="Kalinowski J."/>
            <person name="Ruckert C."/>
        </authorList>
    </citation>
    <scope>NUCLEOTIDE SEQUENCE</scope>
    <source>
        <strain evidence="2">JCM 4122</strain>
    </source>
</reference>
<dbReference type="PROSITE" id="PS51257">
    <property type="entry name" value="PROKAR_LIPOPROTEIN"/>
    <property type="match status" value="1"/>
</dbReference>
<keyword evidence="2" id="KW-0449">Lipoprotein</keyword>
<dbReference type="AlphaFoldDB" id="A0A919BBV4"/>
<comment type="caution">
    <text evidence="2">The sequence shown here is derived from an EMBL/GenBank/DDBJ whole genome shotgun (WGS) entry which is preliminary data.</text>
</comment>
<protein>
    <submittedName>
        <fullName evidence="2">Lipoprotein</fullName>
    </submittedName>
</protein>